<sequence length="1006" mass="111054">MAAFLPALPPSDVRRAAELVYQSFNPSSTRPLSSEEQRRLSSELFELQRQWQAWGLVVPFLEHSDQNVQFFGAHTIQVKIARDWDTFPQDQVGELKALILNLTARSIALGHSKATLRKLFVALCSLAIKLAPSRWPQWIPATVSLLSSHGTPPMVIIEFLEIAAEEAYSADLLPLRKAELNATLREAVPIVAQAIGSSISLSVSERQFESAVKCLEAWLPIIPTNELNPLIQPLVGLLKPSSPAHFVSAVSAINSILSSAAFADGAGSRITTEPLLLWLTEWGHSITSEAARDGPGEVANALCKLLAALGEHSSEYLAQNIASQQRVDPAFYPVSMASSSSLRTRSQLVLNYMRLMLSFTSLPGYYGVDEEESEMTLGFWYTFQEALWSAEVSEEDRSYQESENGMMEVSKAIYSELATVLRTKVRWPSEKIRWPKGNYRRDVGDTLINAYYVLRGDMLAYYLNDLSDRLFKPGSTEWEEVEATLHCIMSIQEALPVEPDDHLSRLFSQDILDALPTSGHPRVRRTMLVLIGSYASWFTTLPYGSPLLFNVISFVANALLDPSLCLPAANALRDLCDNNRVALASHIAAFGELHAGLLGIPETEKAKVLQSIASVIQALPPNEEIAPVATIVSPIVSKLFEAIQSSTQFFEDSRNLAVQQLQTLTGVAKGLTRTSETFDLDDAPDDSPVMESARQVPQMIQLREQIVEAIRATIQLWSTDAYVSDAISELFKSITALPSDITLISLPPAPLLECVCRAAQRDLTAVWLSLANTLIMQLSPLSTFKSLRPVVDPTTLTIVCEYTTVLVETTLTMLSIPGNMQENPEIVREFFHFLEKVSHHFVAVFFQVPQAIFDVLISCAITSMALTERYSLVAASSFLTSLINRIYASEDLGDSRHTLIHRHGSAIMRSLLVGFAGSAPKSTVANLGDLFAVFVSKYPVESKAWMTQILYGDDFTHSKAGAEAKETFIKTVYAPGSGTFQRRREAVRQFTIVARGQEGSNFGHAW</sequence>
<protein>
    <submittedName>
        <fullName evidence="1">Armadillo-type protein</fullName>
    </submittedName>
</protein>
<comment type="caution">
    <text evidence="1">The sequence shown here is derived from an EMBL/GenBank/DDBJ whole genome shotgun (WGS) entry which is preliminary data.</text>
</comment>
<name>A0ACB8QQG6_9AGAM</name>
<evidence type="ECO:0000313" key="2">
    <source>
        <dbReference type="Proteomes" id="UP000814128"/>
    </source>
</evidence>
<accession>A0ACB8QQG6</accession>
<proteinExistence type="predicted"/>
<dbReference type="Proteomes" id="UP000814128">
    <property type="component" value="Unassembled WGS sequence"/>
</dbReference>
<reference evidence="1" key="2">
    <citation type="journal article" date="2022" name="New Phytol.">
        <title>Evolutionary transition to the ectomycorrhizal habit in the genomes of a hyperdiverse lineage of mushroom-forming fungi.</title>
        <authorList>
            <person name="Looney B."/>
            <person name="Miyauchi S."/>
            <person name="Morin E."/>
            <person name="Drula E."/>
            <person name="Courty P.E."/>
            <person name="Kohler A."/>
            <person name="Kuo A."/>
            <person name="LaButti K."/>
            <person name="Pangilinan J."/>
            <person name="Lipzen A."/>
            <person name="Riley R."/>
            <person name="Andreopoulos W."/>
            <person name="He G."/>
            <person name="Johnson J."/>
            <person name="Nolan M."/>
            <person name="Tritt A."/>
            <person name="Barry K.W."/>
            <person name="Grigoriev I.V."/>
            <person name="Nagy L.G."/>
            <person name="Hibbett D."/>
            <person name="Henrissat B."/>
            <person name="Matheny P.B."/>
            <person name="Labbe J."/>
            <person name="Martin F.M."/>
        </authorList>
    </citation>
    <scope>NUCLEOTIDE SEQUENCE</scope>
    <source>
        <strain evidence="1">EC-137</strain>
    </source>
</reference>
<evidence type="ECO:0000313" key="1">
    <source>
        <dbReference type="EMBL" id="KAI0033743.1"/>
    </source>
</evidence>
<dbReference type="EMBL" id="MU273513">
    <property type="protein sequence ID" value="KAI0033743.1"/>
    <property type="molecule type" value="Genomic_DNA"/>
</dbReference>
<keyword evidence="2" id="KW-1185">Reference proteome</keyword>
<organism evidence="1 2">
    <name type="scientific">Vararia minispora EC-137</name>
    <dbReference type="NCBI Taxonomy" id="1314806"/>
    <lineage>
        <taxon>Eukaryota</taxon>
        <taxon>Fungi</taxon>
        <taxon>Dikarya</taxon>
        <taxon>Basidiomycota</taxon>
        <taxon>Agaricomycotina</taxon>
        <taxon>Agaricomycetes</taxon>
        <taxon>Russulales</taxon>
        <taxon>Lachnocladiaceae</taxon>
        <taxon>Vararia</taxon>
    </lineage>
</organism>
<gene>
    <name evidence="1" type="ORF">K488DRAFT_47075</name>
</gene>
<reference evidence="1" key="1">
    <citation type="submission" date="2021-02" db="EMBL/GenBank/DDBJ databases">
        <authorList>
            <consortium name="DOE Joint Genome Institute"/>
            <person name="Ahrendt S."/>
            <person name="Looney B.P."/>
            <person name="Miyauchi S."/>
            <person name="Morin E."/>
            <person name="Drula E."/>
            <person name="Courty P.E."/>
            <person name="Chicoki N."/>
            <person name="Fauchery L."/>
            <person name="Kohler A."/>
            <person name="Kuo A."/>
            <person name="Labutti K."/>
            <person name="Pangilinan J."/>
            <person name="Lipzen A."/>
            <person name="Riley R."/>
            <person name="Andreopoulos W."/>
            <person name="He G."/>
            <person name="Johnson J."/>
            <person name="Barry K.W."/>
            <person name="Grigoriev I.V."/>
            <person name="Nagy L."/>
            <person name="Hibbett D."/>
            <person name="Henrissat B."/>
            <person name="Matheny P.B."/>
            <person name="Labbe J."/>
            <person name="Martin F."/>
        </authorList>
    </citation>
    <scope>NUCLEOTIDE SEQUENCE</scope>
    <source>
        <strain evidence="1">EC-137</strain>
    </source>
</reference>